<keyword evidence="2" id="KW-0812">Transmembrane</keyword>
<dbReference type="AlphaFoldDB" id="A0AAV6L4F4"/>
<feature type="transmembrane region" description="Helical" evidence="2">
    <location>
        <begin position="208"/>
        <end position="228"/>
    </location>
</feature>
<gene>
    <name evidence="3" type="ORF">RHGRI_003276</name>
</gene>
<dbReference type="EMBL" id="JACTNZ010000002">
    <property type="protein sequence ID" value="KAG5559928.1"/>
    <property type="molecule type" value="Genomic_DNA"/>
</dbReference>
<comment type="caution">
    <text evidence="3">The sequence shown here is derived from an EMBL/GenBank/DDBJ whole genome shotgun (WGS) entry which is preliminary data.</text>
</comment>
<evidence type="ECO:0000256" key="1">
    <source>
        <dbReference type="SAM" id="MobiDB-lite"/>
    </source>
</evidence>
<keyword evidence="2" id="KW-1133">Transmembrane helix</keyword>
<sequence>MEGLTEEERRALRVSKFAPLPSAPAPSRPNPRLAHPGGPLTTNKAAALAKFLERKLQDPNGLDSLKPELLELAVKNAKATVNANARRFDLLVDLAFVHDRLRNLLLSSFMITYVKAYPKAFKLFTRFCLSGKLVLRKLKGQMTELKEEMTQGISLVQEQYQLVCDLYIFPVAVSDSWNSNTDLGDTNAQNEAVKSSSTQEYQIYKVHLMWAMFTGAIMVFVASGFSGYTRCLCGNSEGSITDKILDEEVSVLFSVLLILTKYRISITGGTSRSGRVIRHVDSFGDSEMEALEDEGEKIETKKQKKKKKKKNAMGKNKKHKPLKDPGDTVLKKPKTKLKL</sequence>
<name>A0AAV6L4F4_9ERIC</name>
<feature type="region of interest" description="Disordered" evidence="1">
    <location>
        <begin position="291"/>
        <end position="339"/>
    </location>
</feature>
<evidence type="ECO:0000256" key="2">
    <source>
        <dbReference type="SAM" id="Phobius"/>
    </source>
</evidence>
<proteinExistence type="predicted"/>
<reference evidence="3" key="1">
    <citation type="submission" date="2020-08" db="EMBL/GenBank/DDBJ databases">
        <title>Plant Genome Project.</title>
        <authorList>
            <person name="Zhang R.-G."/>
        </authorList>
    </citation>
    <scope>NUCLEOTIDE SEQUENCE</scope>
    <source>
        <strain evidence="3">WSP0</strain>
        <tissue evidence="3">Leaf</tissue>
    </source>
</reference>
<dbReference type="Proteomes" id="UP000823749">
    <property type="component" value="Chromosome 2"/>
</dbReference>
<feature type="compositionally biased region" description="Basic residues" evidence="1">
    <location>
        <begin position="302"/>
        <end position="321"/>
    </location>
</feature>
<feature type="region of interest" description="Disordered" evidence="1">
    <location>
        <begin position="15"/>
        <end position="39"/>
    </location>
</feature>
<dbReference type="PANTHER" id="PTHR37255:SF1">
    <property type="entry name" value="OS07G0669600 PROTEIN"/>
    <property type="match status" value="1"/>
</dbReference>
<keyword evidence="4" id="KW-1185">Reference proteome</keyword>
<dbReference type="PANTHER" id="PTHR37255">
    <property type="entry name" value="OS07G0669600 PROTEIN"/>
    <property type="match status" value="1"/>
</dbReference>
<accession>A0AAV6L4F4</accession>
<keyword evidence="2" id="KW-0472">Membrane</keyword>
<protein>
    <submittedName>
        <fullName evidence="3">Uncharacterized protein</fullName>
    </submittedName>
</protein>
<evidence type="ECO:0000313" key="4">
    <source>
        <dbReference type="Proteomes" id="UP000823749"/>
    </source>
</evidence>
<evidence type="ECO:0000313" key="3">
    <source>
        <dbReference type="EMBL" id="KAG5559928.1"/>
    </source>
</evidence>
<organism evidence="3 4">
    <name type="scientific">Rhododendron griersonianum</name>
    <dbReference type="NCBI Taxonomy" id="479676"/>
    <lineage>
        <taxon>Eukaryota</taxon>
        <taxon>Viridiplantae</taxon>
        <taxon>Streptophyta</taxon>
        <taxon>Embryophyta</taxon>
        <taxon>Tracheophyta</taxon>
        <taxon>Spermatophyta</taxon>
        <taxon>Magnoliopsida</taxon>
        <taxon>eudicotyledons</taxon>
        <taxon>Gunneridae</taxon>
        <taxon>Pentapetalae</taxon>
        <taxon>asterids</taxon>
        <taxon>Ericales</taxon>
        <taxon>Ericaceae</taxon>
        <taxon>Ericoideae</taxon>
        <taxon>Rhodoreae</taxon>
        <taxon>Rhododendron</taxon>
    </lineage>
</organism>